<dbReference type="InterPro" id="IPR051600">
    <property type="entry name" value="Beta-PGM-like"/>
</dbReference>
<dbReference type="SFLD" id="SFLDS00003">
    <property type="entry name" value="Haloacid_Dehalogenase"/>
    <property type="match status" value="1"/>
</dbReference>
<proteinExistence type="inferred from homology"/>
<name>A0A401UCM8_9BACT</name>
<dbReference type="PANTHER" id="PTHR46193:SF18">
    <property type="entry name" value="HEXITOL PHOSPHATASE B"/>
    <property type="match status" value="1"/>
</dbReference>
<evidence type="ECO:0000313" key="6">
    <source>
        <dbReference type="EMBL" id="GCC52639.1"/>
    </source>
</evidence>
<comment type="caution">
    <text evidence="6">The sequence shown here is derived from an EMBL/GenBank/DDBJ whole genome shotgun (WGS) entry which is preliminary data.</text>
</comment>
<dbReference type="SUPFAM" id="SSF56784">
    <property type="entry name" value="HAD-like"/>
    <property type="match status" value="1"/>
</dbReference>
<evidence type="ECO:0000256" key="3">
    <source>
        <dbReference type="ARBA" id="ARBA00022723"/>
    </source>
</evidence>
<keyword evidence="4" id="KW-0460">Magnesium</keyword>
<dbReference type="PANTHER" id="PTHR46193">
    <property type="entry name" value="6-PHOSPHOGLUCONATE PHOSPHATASE"/>
    <property type="match status" value="1"/>
</dbReference>
<dbReference type="Proteomes" id="UP000288227">
    <property type="component" value="Unassembled WGS sequence"/>
</dbReference>
<dbReference type="InterPro" id="IPR006439">
    <property type="entry name" value="HAD-SF_hydro_IA"/>
</dbReference>
<accession>A0A401UCM8</accession>
<dbReference type="EMBL" id="BHXQ01000005">
    <property type="protein sequence ID" value="GCC52639.1"/>
    <property type="molecule type" value="Genomic_DNA"/>
</dbReference>
<evidence type="ECO:0000313" key="7">
    <source>
        <dbReference type="Proteomes" id="UP000288227"/>
    </source>
</evidence>
<dbReference type="Pfam" id="PF13419">
    <property type="entry name" value="HAD_2"/>
    <property type="match status" value="1"/>
</dbReference>
<dbReference type="Gene3D" id="1.10.150.240">
    <property type="entry name" value="Putative phosphatase, domain 2"/>
    <property type="match status" value="1"/>
</dbReference>
<dbReference type="RefSeq" id="WP_127123295.1">
    <property type="nucleotide sequence ID" value="NZ_BHXQ01000005.1"/>
</dbReference>
<comment type="similarity">
    <text evidence="2">Belongs to the HAD-like hydrolase superfamily. CbbY/CbbZ/Gph/YieH family.</text>
</comment>
<dbReference type="SFLD" id="SFLDG01129">
    <property type="entry name" value="C1.5:_HAD__Beta-PGM__Phosphata"/>
    <property type="match status" value="1"/>
</dbReference>
<gene>
    <name evidence="6" type="ORF">SanaruYs_28760</name>
</gene>
<evidence type="ECO:0000256" key="4">
    <source>
        <dbReference type="ARBA" id="ARBA00022842"/>
    </source>
</evidence>
<evidence type="ECO:0000256" key="5">
    <source>
        <dbReference type="ARBA" id="ARBA00023277"/>
    </source>
</evidence>
<dbReference type="Gene3D" id="3.40.50.1000">
    <property type="entry name" value="HAD superfamily/HAD-like"/>
    <property type="match status" value="1"/>
</dbReference>
<organism evidence="6 7">
    <name type="scientific">Chryseotalea sanaruensis</name>
    <dbReference type="NCBI Taxonomy" id="2482724"/>
    <lineage>
        <taxon>Bacteria</taxon>
        <taxon>Pseudomonadati</taxon>
        <taxon>Bacteroidota</taxon>
        <taxon>Cytophagia</taxon>
        <taxon>Cytophagales</taxon>
        <taxon>Chryseotaleaceae</taxon>
        <taxon>Chryseotalea</taxon>
    </lineage>
</organism>
<sequence length="217" mass="24094">MNAIAFLFDMDGVLIDSNPFHKIALKDFCKKYGQDLSEEQLHAKIYGRTNRDWITNVFGKLPEAQLKAYAYEKEQLFRDIYQNHVQPLNGLIGFLDQLDLYYIKRAIATSAPRANVDFTIKHTGIGLYFDTILDESFVSKGKPDPEIYLKTAAALGFDPANCVVFEDSLSGVAAGKAAGCKVVGITTTHNASELKESDIVMADFAGINALELIKKLF</sequence>
<dbReference type="OrthoDB" id="9797743at2"/>
<keyword evidence="7" id="KW-1185">Reference proteome</keyword>
<dbReference type="InterPro" id="IPR023198">
    <property type="entry name" value="PGP-like_dom2"/>
</dbReference>
<dbReference type="AlphaFoldDB" id="A0A401UCM8"/>
<dbReference type="SFLD" id="SFLDG01135">
    <property type="entry name" value="C1.5.6:_HAD__Beta-PGM__Phospha"/>
    <property type="match status" value="1"/>
</dbReference>
<reference evidence="6 7" key="1">
    <citation type="submission" date="2018-11" db="EMBL/GenBank/DDBJ databases">
        <title>Chryseotalea sanarue gen. nov., sp., nov., a member of the family Cytophagaceae, isolated from a brackish lake in Hamamatsu Japan.</title>
        <authorList>
            <person name="Maejima Y."/>
            <person name="Iino T."/>
            <person name="Muraguchi Y."/>
            <person name="Fukuda K."/>
            <person name="Ohkuma M."/>
            <person name="Moriuchi R."/>
            <person name="Dohra H."/>
            <person name="Kimbara K."/>
            <person name="Shintani M."/>
        </authorList>
    </citation>
    <scope>NUCLEOTIDE SEQUENCE [LARGE SCALE GENOMIC DNA]</scope>
    <source>
        <strain evidence="6 7">Ys</strain>
    </source>
</reference>
<keyword evidence="3" id="KW-0479">Metal-binding</keyword>
<evidence type="ECO:0000256" key="2">
    <source>
        <dbReference type="ARBA" id="ARBA00006171"/>
    </source>
</evidence>
<dbReference type="InterPro" id="IPR036412">
    <property type="entry name" value="HAD-like_sf"/>
</dbReference>
<dbReference type="GO" id="GO:0003824">
    <property type="term" value="F:catalytic activity"/>
    <property type="evidence" value="ECO:0007669"/>
    <property type="project" value="UniProtKB-ARBA"/>
</dbReference>
<dbReference type="NCBIfam" id="TIGR01509">
    <property type="entry name" value="HAD-SF-IA-v3"/>
    <property type="match status" value="1"/>
</dbReference>
<comment type="cofactor">
    <cofactor evidence="1">
        <name>Mg(2+)</name>
        <dbReference type="ChEBI" id="CHEBI:18420"/>
    </cofactor>
</comment>
<dbReference type="InterPro" id="IPR023214">
    <property type="entry name" value="HAD_sf"/>
</dbReference>
<dbReference type="GO" id="GO:0046872">
    <property type="term" value="F:metal ion binding"/>
    <property type="evidence" value="ECO:0007669"/>
    <property type="project" value="UniProtKB-KW"/>
</dbReference>
<protein>
    <submittedName>
        <fullName evidence="6">HAD family phosphatase</fullName>
    </submittedName>
</protein>
<dbReference type="InterPro" id="IPR041492">
    <property type="entry name" value="HAD_2"/>
</dbReference>
<keyword evidence="5" id="KW-0119">Carbohydrate metabolism</keyword>
<evidence type="ECO:0000256" key="1">
    <source>
        <dbReference type="ARBA" id="ARBA00001946"/>
    </source>
</evidence>